<gene>
    <name evidence="1" type="ORF">OCBIM_22034068mg</name>
</gene>
<organism evidence="1">
    <name type="scientific">Octopus bimaculoides</name>
    <name type="common">California two-spotted octopus</name>
    <dbReference type="NCBI Taxonomy" id="37653"/>
    <lineage>
        <taxon>Eukaryota</taxon>
        <taxon>Metazoa</taxon>
        <taxon>Spiralia</taxon>
        <taxon>Lophotrochozoa</taxon>
        <taxon>Mollusca</taxon>
        <taxon>Cephalopoda</taxon>
        <taxon>Coleoidea</taxon>
        <taxon>Octopodiformes</taxon>
        <taxon>Octopoda</taxon>
        <taxon>Incirrata</taxon>
        <taxon>Octopodidae</taxon>
        <taxon>Octopus</taxon>
    </lineage>
</organism>
<accession>A0A0L8I5A3</accession>
<protein>
    <submittedName>
        <fullName evidence="1">Uncharacterized protein</fullName>
    </submittedName>
</protein>
<proteinExistence type="predicted"/>
<evidence type="ECO:0000313" key="1">
    <source>
        <dbReference type="EMBL" id="KOF96691.1"/>
    </source>
</evidence>
<name>A0A0L8I5A3_OCTBM</name>
<reference evidence="1" key="1">
    <citation type="submission" date="2015-07" db="EMBL/GenBank/DDBJ databases">
        <title>MeaNS - Measles Nucleotide Surveillance Program.</title>
        <authorList>
            <person name="Tran T."/>
            <person name="Druce J."/>
        </authorList>
    </citation>
    <scope>NUCLEOTIDE SEQUENCE</scope>
    <source>
        <strain evidence="1">UCB-OBI-ISO-001</strain>
        <tissue evidence="1">Gonad</tissue>
    </source>
</reference>
<dbReference type="AlphaFoldDB" id="A0A0L8I5A3"/>
<dbReference type="EMBL" id="KQ416508">
    <property type="protein sequence ID" value="KOF96691.1"/>
    <property type="molecule type" value="Genomic_DNA"/>
</dbReference>
<sequence>MQLSSLYTTDLHLLQSFADSYHFLSSIENSFRIVLLWAFNHSFGDPLFLLSSTWNTCLGIQWVGVIRSSESSGSKRGV</sequence>